<dbReference type="InterPro" id="IPR050942">
    <property type="entry name" value="F-box_BR-signaling"/>
</dbReference>
<organism evidence="4 5">
    <name type="scientific">Iris pallida</name>
    <name type="common">Sweet iris</name>
    <dbReference type="NCBI Taxonomy" id="29817"/>
    <lineage>
        <taxon>Eukaryota</taxon>
        <taxon>Viridiplantae</taxon>
        <taxon>Streptophyta</taxon>
        <taxon>Embryophyta</taxon>
        <taxon>Tracheophyta</taxon>
        <taxon>Spermatophyta</taxon>
        <taxon>Magnoliopsida</taxon>
        <taxon>Liliopsida</taxon>
        <taxon>Asparagales</taxon>
        <taxon>Iridaceae</taxon>
        <taxon>Iridoideae</taxon>
        <taxon>Irideae</taxon>
        <taxon>Iris</taxon>
    </lineage>
</organism>
<evidence type="ECO:0000313" key="3">
    <source>
        <dbReference type="EMBL" id="KAJ6798792.1"/>
    </source>
</evidence>
<reference evidence="4" key="2">
    <citation type="submission" date="2023-04" db="EMBL/GenBank/DDBJ databases">
        <authorList>
            <person name="Bruccoleri R.E."/>
            <person name="Oakeley E.J."/>
            <person name="Faust A.-M."/>
            <person name="Dessus-Babus S."/>
            <person name="Altorfer M."/>
            <person name="Burckhardt D."/>
            <person name="Oertli M."/>
            <person name="Naumann U."/>
            <person name="Petersen F."/>
            <person name="Wong J."/>
        </authorList>
    </citation>
    <scope>NUCLEOTIDE SEQUENCE</scope>
    <source>
        <strain evidence="4">GSM-AAB239-AS_SAM_17_03QT</strain>
        <tissue evidence="4">Leaf</tissue>
    </source>
</reference>
<proteinExistence type="predicted"/>
<evidence type="ECO:0000259" key="2">
    <source>
        <dbReference type="PROSITE" id="PS50181"/>
    </source>
</evidence>
<evidence type="ECO:0000313" key="4">
    <source>
        <dbReference type="EMBL" id="KAJ6848670.1"/>
    </source>
</evidence>
<dbReference type="PROSITE" id="PS50181">
    <property type="entry name" value="FBOX"/>
    <property type="match status" value="1"/>
</dbReference>
<dbReference type="InterPro" id="IPR036047">
    <property type="entry name" value="F-box-like_dom_sf"/>
</dbReference>
<feature type="domain" description="F-box" evidence="2">
    <location>
        <begin position="1"/>
        <end position="55"/>
    </location>
</feature>
<dbReference type="Pfam" id="PF00646">
    <property type="entry name" value="F-box"/>
    <property type="match status" value="1"/>
</dbReference>
<dbReference type="CDD" id="cd09917">
    <property type="entry name" value="F-box_SF"/>
    <property type="match status" value="1"/>
</dbReference>
<dbReference type="Pfam" id="PF03478">
    <property type="entry name" value="Beta-prop_KIB1-4"/>
    <property type="match status" value="1"/>
</dbReference>
<keyword evidence="1" id="KW-0812">Transmembrane</keyword>
<reference evidence="4" key="1">
    <citation type="journal article" date="2023" name="GigaByte">
        <title>Genome assembly of the bearded iris, Iris pallida Lam.</title>
        <authorList>
            <person name="Bruccoleri R.E."/>
            <person name="Oakeley E.J."/>
            <person name="Faust A.M.E."/>
            <person name="Altorfer M."/>
            <person name="Dessus-Babus S."/>
            <person name="Burckhardt D."/>
            <person name="Oertli M."/>
            <person name="Naumann U."/>
            <person name="Petersen F."/>
            <person name="Wong J."/>
        </authorList>
    </citation>
    <scope>NUCLEOTIDE SEQUENCE</scope>
    <source>
        <strain evidence="4">GSM-AAB239-AS_SAM_17_03QT</strain>
    </source>
</reference>
<gene>
    <name evidence="3" type="ORF">M6B38_211005</name>
    <name evidence="4" type="ORF">M6B38_275635</name>
</gene>
<dbReference type="AlphaFoldDB" id="A0AAX6I5R4"/>
<evidence type="ECO:0000313" key="5">
    <source>
        <dbReference type="Proteomes" id="UP001140949"/>
    </source>
</evidence>
<sequence length="369" mass="42593">MWAGIPREILEMILVLLNLAEVASVASVCVQWRLIVTSFVSDLGLTVRHRPWLVLSDRPYDQAITLMNPLHRSTSSWARRFCGAFGDWLAISDRFDGVYLFHPILHHHVQLPTLPFNIPNTFFEPSIYRSPLLIRKVILSSPPTSTECMVAMIFGDKELAFCRLGDASWLVLEPKRKRRYDDAVFYNGRLFAVDIGFHVWAFGFRSGQVEKRLLFVPGLFWSRGLSSMRFLVESMGQLLMVVRRRRKVSMRRGMLRRYVRYNTSSFQVFQIGVNRMGCRQLFSLGNRVMFLGRALSTVVASDEIEEDFGSDCIYFAECENLYPLDPKDTGVFCMANRRGVRFNTDNDAGAVWRWGDRAPLFFAMFNMDD</sequence>
<comment type="caution">
    <text evidence="4">The sequence shown here is derived from an EMBL/GenBank/DDBJ whole genome shotgun (WGS) entry which is preliminary data.</text>
</comment>
<accession>A0AAX6I5R4</accession>
<dbReference type="EMBL" id="JANAVB010004599">
    <property type="protein sequence ID" value="KAJ6848670.1"/>
    <property type="molecule type" value="Genomic_DNA"/>
</dbReference>
<keyword evidence="1" id="KW-1133">Transmembrane helix</keyword>
<protein>
    <submittedName>
        <fullName evidence="4">F-box protein</fullName>
    </submittedName>
</protein>
<dbReference type="InterPro" id="IPR005174">
    <property type="entry name" value="KIB1-4_b-propeller"/>
</dbReference>
<feature type="transmembrane region" description="Helical" evidence="1">
    <location>
        <begin position="12"/>
        <end position="35"/>
    </location>
</feature>
<keyword evidence="1" id="KW-0472">Membrane</keyword>
<dbReference type="Proteomes" id="UP001140949">
    <property type="component" value="Unassembled WGS sequence"/>
</dbReference>
<name>A0AAX6I5R4_IRIPA</name>
<evidence type="ECO:0000256" key="1">
    <source>
        <dbReference type="SAM" id="Phobius"/>
    </source>
</evidence>
<dbReference type="InterPro" id="IPR001810">
    <property type="entry name" value="F-box_dom"/>
</dbReference>
<dbReference type="SUPFAM" id="SSF81383">
    <property type="entry name" value="F-box domain"/>
    <property type="match status" value="1"/>
</dbReference>
<dbReference type="PANTHER" id="PTHR44259">
    <property type="entry name" value="OS07G0183000 PROTEIN-RELATED"/>
    <property type="match status" value="1"/>
</dbReference>
<dbReference type="EMBL" id="JANAVB010040218">
    <property type="protein sequence ID" value="KAJ6798792.1"/>
    <property type="molecule type" value="Genomic_DNA"/>
</dbReference>
<keyword evidence="5" id="KW-1185">Reference proteome</keyword>